<evidence type="ECO:0000313" key="4">
    <source>
        <dbReference type="Proteomes" id="UP000500826"/>
    </source>
</evidence>
<evidence type="ECO:0000259" key="2">
    <source>
        <dbReference type="PROSITE" id="PS50234"/>
    </source>
</evidence>
<dbReference type="InterPro" id="IPR002035">
    <property type="entry name" value="VWF_A"/>
</dbReference>
<dbReference type="PROSITE" id="PS50234">
    <property type="entry name" value="VWFA"/>
    <property type="match status" value="1"/>
</dbReference>
<dbReference type="Proteomes" id="UP000500826">
    <property type="component" value="Chromosome"/>
</dbReference>
<proteinExistence type="predicted"/>
<feature type="region of interest" description="Disordered" evidence="1">
    <location>
        <begin position="1"/>
        <end position="70"/>
    </location>
</feature>
<dbReference type="PANTHER" id="PTHR47763">
    <property type="entry name" value="ALPHA-PROTEIN KINASE VWKA"/>
    <property type="match status" value="1"/>
</dbReference>
<evidence type="ECO:0000256" key="1">
    <source>
        <dbReference type="SAM" id="MobiDB-lite"/>
    </source>
</evidence>
<feature type="domain" description="VWFA" evidence="2">
    <location>
        <begin position="190"/>
        <end position="395"/>
    </location>
</feature>
<keyword evidence="4" id="KW-1185">Reference proteome</keyword>
<dbReference type="Pfam" id="PF00092">
    <property type="entry name" value="VWA"/>
    <property type="match status" value="1"/>
</dbReference>
<evidence type="ECO:0000313" key="3">
    <source>
        <dbReference type="EMBL" id="QJW83558.1"/>
    </source>
</evidence>
<accession>A0ABX6P2J6</accession>
<organism evidence="3 4">
    <name type="scientific">Ramlibacter terrae</name>
    <dbReference type="NCBI Taxonomy" id="2732511"/>
    <lineage>
        <taxon>Bacteria</taxon>
        <taxon>Pseudomonadati</taxon>
        <taxon>Pseudomonadota</taxon>
        <taxon>Betaproteobacteria</taxon>
        <taxon>Burkholderiales</taxon>
        <taxon>Comamonadaceae</taxon>
        <taxon>Ramlibacter</taxon>
    </lineage>
</organism>
<dbReference type="SMART" id="SM00327">
    <property type="entry name" value="VWA"/>
    <property type="match status" value="1"/>
</dbReference>
<name>A0ABX6P2J6_9BURK</name>
<feature type="compositionally biased region" description="Low complexity" evidence="1">
    <location>
        <begin position="23"/>
        <end position="60"/>
    </location>
</feature>
<reference evidence="3 4" key="2">
    <citation type="submission" date="2020-05" db="EMBL/GenBank/DDBJ databases">
        <authorList>
            <person name="Khan S.A."/>
            <person name="Jeon C.O."/>
            <person name="Chun B.H."/>
        </authorList>
    </citation>
    <scope>NUCLEOTIDE SEQUENCE [LARGE SCALE GENOMIC DNA]</scope>
    <source>
        <strain evidence="3 4">H242</strain>
    </source>
</reference>
<dbReference type="Gene3D" id="3.40.50.410">
    <property type="entry name" value="von Willebrand factor, type A domain"/>
    <property type="match status" value="1"/>
</dbReference>
<dbReference type="SUPFAM" id="SSF53300">
    <property type="entry name" value="vWA-like"/>
    <property type="match status" value="1"/>
</dbReference>
<dbReference type="EMBL" id="CP053418">
    <property type="protein sequence ID" value="QJW83558.1"/>
    <property type="molecule type" value="Genomic_DNA"/>
</dbReference>
<sequence>MAGRLARGAAADSSRAETRERSAAPPTAAKAMPPSPAPALSVAPAAQAQPLQESPLQQPRRPGPVTAGVVDDNADFDAYLAFRDRTQVAHRPRDVRQRYLLEVKDARGRGVGDAEVAVQSPDGHAMWARTDGAGRAWLHPDAFDPAGSAHYDVLVRKDGRQSAARLTRGQRSAVEVRLDAAAPAARARLDLVFLIDATGSMADEIDKLKATLRTITAEVAGLPSRPDICLALVAYRDRGDAFLLRSHDFSNDVGAFLQQALQPLRAGGGGGDYAEAMNEALHETVHQLSWRGDGATRMVVLLADAPPHLDYGAPHYDDDMLAALGKGIKIFGVGASGLDRRGEYIQRQMAQYTGGRFVFLTYADAQRPGSGPGRETVHDVKNYSVDTLDRLIVRLVADELAKGSAGRG</sequence>
<dbReference type="InterPro" id="IPR036465">
    <property type="entry name" value="vWFA_dom_sf"/>
</dbReference>
<protein>
    <submittedName>
        <fullName evidence="3">VWA domain-containing protein</fullName>
    </submittedName>
</protein>
<gene>
    <name evidence="3" type="ORF">HK414_03675</name>
</gene>
<reference evidence="3 4" key="1">
    <citation type="submission" date="2020-05" db="EMBL/GenBank/DDBJ databases">
        <title>Ramlibacter rhizophilus sp. nov., isolated from rhizosphere soil of national flower Mugunghwa from South Korea.</title>
        <authorList>
            <person name="Zheng-Fei Y."/>
            <person name="Huan T."/>
        </authorList>
    </citation>
    <scope>NUCLEOTIDE SEQUENCE [LARGE SCALE GENOMIC DNA]</scope>
    <source>
        <strain evidence="3 4">H242</strain>
    </source>
</reference>
<dbReference type="CDD" id="cd00198">
    <property type="entry name" value="vWFA"/>
    <property type="match status" value="1"/>
</dbReference>
<dbReference type="InterPro" id="IPR052969">
    <property type="entry name" value="Thr-specific_kinase-like"/>
</dbReference>